<dbReference type="InterPro" id="IPR011051">
    <property type="entry name" value="RmlC_Cupin_sf"/>
</dbReference>
<dbReference type="SUPFAM" id="SSF51182">
    <property type="entry name" value="RmlC-like cupins"/>
    <property type="match status" value="1"/>
</dbReference>
<dbReference type="EMBL" id="JACCKI010000001">
    <property type="protein sequence ID" value="NZA03875.1"/>
    <property type="molecule type" value="Genomic_DNA"/>
</dbReference>
<dbReference type="PANTHER" id="PTHR21047:SF2">
    <property type="entry name" value="THYMIDINE DIPHOSPHO-4-KETO-RHAMNOSE 3,5-EPIMERASE"/>
    <property type="match status" value="1"/>
</dbReference>
<reference evidence="3 7" key="2">
    <citation type="submission" date="2020-06" db="EMBL/GenBank/DDBJ databases">
        <title>Lactobacillus rhamnosus QC,genome.</title>
        <authorList>
            <person name="Yi H."/>
            <person name="Jin M."/>
        </authorList>
    </citation>
    <scope>NUCLEOTIDE SEQUENCE [LARGE SCALE GENOMIC DNA]</scope>
    <source>
        <strain evidence="3 7">QC</strain>
    </source>
</reference>
<reference evidence="5 6" key="1">
    <citation type="submission" date="2019-04" db="EMBL/GenBank/DDBJ databases">
        <title>Genome Announcement to Ensure Probiotic Safety of Lactobacillus rhamnosus UBLR-58.</title>
        <authorList>
            <person name="Sulthana A."/>
            <person name="Lakshmi S.G."/>
            <person name="Madempudi R.S."/>
        </authorList>
    </citation>
    <scope>NUCLEOTIDE SEQUENCE [LARGE SCALE GENOMIC DNA]</scope>
    <source>
        <strain evidence="5 6">UBLR-58</strain>
    </source>
</reference>
<evidence type="ECO:0000256" key="2">
    <source>
        <dbReference type="PIRSR" id="PIRSR600888-3"/>
    </source>
</evidence>
<dbReference type="InterPro" id="IPR000888">
    <property type="entry name" value="RmlC-like"/>
</dbReference>
<protein>
    <submittedName>
        <fullName evidence="3">dTDP-4-dehydrorhamnose 3,5-epimerase family protein</fullName>
    </submittedName>
    <submittedName>
        <fullName evidence="5">dTDP-4-keto-6-deoxy-D-glucose epimerase</fullName>
    </submittedName>
</protein>
<dbReference type="Proteomes" id="UP000542889">
    <property type="component" value="Unassembled WGS sequence"/>
</dbReference>
<dbReference type="PANTHER" id="PTHR21047">
    <property type="entry name" value="DTDP-6-DEOXY-D-GLUCOSE-3,5 EPIMERASE"/>
    <property type="match status" value="1"/>
</dbReference>
<proteinExistence type="predicted"/>
<dbReference type="Proteomes" id="UP000307517">
    <property type="component" value="Unassembled WGS sequence"/>
</dbReference>
<dbReference type="EMBL" id="SSHM01000001">
    <property type="protein sequence ID" value="THC81448.1"/>
    <property type="molecule type" value="Genomic_DNA"/>
</dbReference>
<evidence type="ECO:0000313" key="4">
    <source>
        <dbReference type="EMBL" id="NZA03875.1"/>
    </source>
</evidence>
<dbReference type="GO" id="GO:0008830">
    <property type="term" value="F:dTDP-4-dehydrorhamnose 3,5-epimerase activity"/>
    <property type="evidence" value="ECO:0007669"/>
    <property type="project" value="InterPro"/>
</dbReference>
<feature type="active site" description="Proton donor" evidence="1">
    <location>
        <position position="134"/>
    </location>
</feature>
<dbReference type="AlphaFoldDB" id="A0A508YRF2"/>
<evidence type="ECO:0000313" key="3">
    <source>
        <dbReference type="EMBL" id="NVO88031.1"/>
    </source>
</evidence>
<name>A0A508YRF2_LACRH</name>
<dbReference type="EMBL" id="JABXWP010000006">
    <property type="protein sequence ID" value="NVO88031.1"/>
    <property type="molecule type" value="Genomic_DNA"/>
</dbReference>
<dbReference type="GO" id="GO:0000271">
    <property type="term" value="P:polysaccharide biosynthetic process"/>
    <property type="evidence" value="ECO:0007669"/>
    <property type="project" value="TreeGrafter"/>
</dbReference>
<dbReference type="Gene3D" id="2.60.120.10">
    <property type="entry name" value="Jelly Rolls"/>
    <property type="match status" value="1"/>
</dbReference>
<evidence type="ECO:0000313" key="6">
    <source>
        <dbReference type="Proteomes" id="UP000307517"/>
    </source>
</evidence>
<sequence>MTLEVVPFSSASSEIDGLKIIHVKMVTDERGTVRELFRQSQHSQVLVNPNMAWKQVNLTRTKRGAVRGLHGEAMSKLVTVAHGEAFGAYVDTRRDSPTLGSVVTVRLTPGVQVFVPQGVCNGFQAVADDTEYLYFFDNEWEKGMSGVALTPLDPDLGIEWPIAIKPDNLAQISKKDSEAPTLKEVLKQLAETRPKE</sequence>
<evidence type="ECO:0000313" key="5">
    <source>
        <dbReference type="EMBL" id="THC81448.1"/>
    </source>
</evidence>
<comment type="caution">
    <text evidence="3">The sequence shown here is derived from an EMBL/GenBank/DDBJ whole genome shotgun (WGS) entry which is preliminary data.</text>
</comment>
<dbReference type="Pfam" id="PF00908">
    <property type="entry name" value="dTDP_sugar_isom"/>
    <property type="match status" value="1"/>
</dbReference>
<accession>A0A508YRF2</accession>
<feature type="site" description="Participates in a stacking interaction with the thymidine ring of dTDP-4-oxo-6-deoxyglucose" evidence="2">
    <location>
        <position position="140"/>
    </location>
</feature>
<gene>
    <name evidence="5" type="ORF">E6L36_14405</name>
    <name evidence="4" type="ORF">H0N82_01765</name>
    <name evidence="3" type="ORF">HWN39_05880</name>
</gene>
<reference evidence="4 8" key="3">
    <citation type="submission" date="2020-07" db="EMBL/GenBank/DDBJ databases">
        <title>Organ Donor 1.</title>
        <authorList>
            <person name="Marsh A.J."/>
            <person name="Azcarate-Peril M.A."/>
        </authorList>
    </citation>
    <scope>NUCLEOTIDE SEQUENCE [LARGE SCALE GENOMIC DNA]</scope>
    <source>
        <strain evidence="4 8">AMC0712</strain>
    </source>
</reference>
<dbReference type="InterPro" id="IPR014710">
    <property type="entry name" value="RmlC-like_jellyroll"/>
</dbReference>
<dbReference type="Proteomes" id="UP000552935">
    <property type="component" value="Unassembled WGS sequence"/>
</dbReference>
<dbReference type="RefSeq" id="WP_005690264.1">
    <property type="nucleotide sequence ID" value="NZ_CABFNI010000003.1"/>
</dbReference>
<organism evidence="3 7">
    <name type="scientific">Lacticaseibacillus rhamnosus</name>
    <name type="common">Lactobacillus rhamnosus</name>
    <dbReference type="NCBI Taxonomy" id="47715"/>
    <lineage>
        <taxon>Bacteria</taxon>
        <taxon>Bacillati</taxon>
        <taxon>Bacillota</taxon>
        <taxon>Bacilli</taxon>
        <taxon>Lactobacillales</taxon>
        <taxon>Lactobacillaceae</taxon>
        <taxon>Lacticaseibacillus</taxon>
    </lineage>
</organism>
<evidence type="ECO:0000313" key="8">
    <source>
        <dbReference type="Proteomes" id="UP000552935"/>
    </source>
</evidence>
<feature type="active site" description="Proton acceptor" evidence="1">
    <location>
        <position position="70"/>
    </location>
</feature>
<evidence type="ECO:0000256" key="1">
    <source>
        <dbReference type="PIRSR" id="PIRSR600888-1"/>
    </source>
</evidence>
<dbReference type="GO" id="GO:0005829">
    <property type="term" value="C:cytosol"/>
    <property type="evidence" value="ECO:0007669"/>
    <property type="project" value="TreeGrafter"/>
</dbReference>
<evidence type="ECO:0000313" key="7">
    <source>
        <dbReference type="Proteomes" id="UP000542889"/>
    </source>
</evidence>